<evidence type="ECO:0000313" key="7">
    <source>
        <dbReference type="EMBL" id="PTB50199.1"/>
    </source>
</evidence>
<dbReference type="Gene3D" id="3.40.50.200">
    <property type="entry name" value="Peptidase S8/S53 domain"/>
    <property type="match status" value="1"/>
</dbReference>
<dbReference type="STRING" id="983964.A0A2T3ZZH3"/>
<dbReference type="AlphaFoldDB" id="A0A2T3ZZH3"/>
<organism evidence="7 8">
    <name type="scientific">Trichoderma harzianum CBS 226.95</name>
    <dbReference type="NCBI Taxonomy" id="983964"/>
    <lineage>
        <taxon>Eukaryota</taxon>
        <taxon>Fungi</taxon>
        <taxon>Dikarya</taxon>
        <taxon>Ascomycota</taxon>
        <taxon>Pezizomycotina</taxon>
        <taxon>Sordariomycetes</taxon>
        <taxon>Hypocreomycetidae</taxon>
        <taxon>Hypocreales</taxon>
        <taxon>Hypocreaceae</taxon>
        <taxon>Trichoderma</taxon>
    </lineage>
</organism>
<dbReference type="RefSeq" id="XP_024769876.1">
    <property type="nucleotide sequence ID" value="XM_024921110.1"/>
</dbReference>
<dbReference type="InterPro" id="IPR000209">
    <property type="entry name" value="Peptidase_S8/S53_dom"/>
</dbReference>
<dbReference type="GO" id="GO:0006508">
    <property type="term" value="P:proteolysis"/>
    <property type="evidence" value="ECO:0007669"/>
    <property type="project" value="UniProtKB-KW"/>
</dbReference>
<keyword evidence="8" id="KW-1185">Reference proteome</keyword>
<comment type="similarity">
    <text evidence="1 5">Belongs to the peptidase S8 family.</text>
</comment>
<dbReference type="EMBL" id="KZ679689">
    <property type="protein sequence ID" value="PTB50199.1"/>
    <property type="molecule type" value="Genomic_DNA"/>
</dbReference>
<sequence length="281" mass="30705">AISPIINVAVIDTGVDPDSIQCFETCGASFVSSASGESPWWFSYHPHGTQMAKIITELNPSCRLLVAKVGDSVMDMTVDRALEWAIKSGADIISISIAFFKCDDRLQLAVQEAIRANIVVIAATAGEGYRQEKAYPANFSHVLSIAATDYWGKETPESLKEHADFMFPGENIIAETFSLGSRSSTDKVSGTSVATAIASGVASLILAAHRLSLSKLHSQVAREHHESLKLQIVKDVFTKMVDNNSAKFVKPWLFFGDSGDQTIWGEARSTMDWLSKKRFLK</sequence>
<gene>
    <name evidence="7" type="ORF">M431DRAFT_541862</name>
</gene>
<evidence type="ECO:0000256" key="1">
    <source>
        <dbReference type="ARBA" id="ARBA00011073"/>
    </source>
</evidence>
<evidence type="ECO:0000256" key="4">
    <source>
        <dbReference type="ARBA" id="ARBA00022825"/>
    </source>
</evidence>
<evidence type="ECO:0000259" key="6">
    <source>
        <dbReference type="Pfam" id="PF00082"/>
    </source>
</evidence>
<dbReference type="PANTHER" id="PTHR43806">
    <property type="entry name" value="PEPTIDASE S8"/>
    <property type="match status" value="1"/>
</dbReference>
<dbReference type="GO" id="GO:0004252">
    <property type="term" value="F:serine-type endopeptidase activity"/>
    <property type="evidence" value="ECO:0007669"/>
    <property type="project" value="UniProtKB-UniRule"/>
</dbReference>
<dbReference type="SUPFAM" id="SSF52743">
    <property type="entry name" value="Subtilisin-like"/>
    <property type="match status" value="1"/>
</dbReference>
<accession>A0A2T3ZZH3</accession>
<evidence type="ECO:0000256" key="2">
    <source>
        <dbReference type="ARBA" id="ARBA00022670"/>
    </source>
</evidence>
<feature type="active site" description="Charge relay system" evidence="5">
    <location>
        <position position="47"/>
    </location>
</feature>
<dbReference type="InterPro" id="IPR036852">
    <property type="entry name" value="Peptidase_S8/S53_dom_sf"/>
</dbReference>
<feature type="non-terminal residue" evidence="7">
    <location>
        <position position="1"/>
    </location>
</feature>
<dbReference type="PRINTS" id="PR00723">
    <property type="entry name" value="SUBTILISIN"/>
</dbReference>
<proteinExistence type="inferred from homology"/>
<dbReference type="InterPro" id="IPR015500">
    <property type="entry name" value="Peptidase_S8_subtilisin-rel"/>
</dbReference>
<dbReference type="PROSITE" id="PS51892">
    <property type="entry name" value="SUBTILASE"/>
    <property type="match status" value="1"/>
</dbReference>
<dbReference type="Proteomes" id="UP000241690">
    <property type="component" value="Unassembled WGS sequence"/>
</dbReference>
<keyword evidence="3 5" id="KW-0378">Hydrolase</keyword>
<protein>
    <recommendedName>
        <fullName evidence="6">Peptidase S8/S53 domain-containing protein</fullName>
    </recommendedName>
</protein>
<name>A0A2T3ZZH3_TRIHA</name>
<feature type="active site" description="Charge relay system" evidence="5">
    <location>
        <position position="192"/>
    </location>
</feature>
<dbReference type="Pfam" id="PF00082">
    <property type="entry name" value="Peptidase_S8"/>
    <property type="match status" value="1"/>
</dbReference>
<dbReference type="InterPro" id="IPR050131">
    <property type="entry name" value="Peptidase_S8_subtilisin-like"/>
</dbReference>
<dbReference type="PANTHER" id="PTHR43806:SF11">
    <property type="entry name" value="CEREVISIN-RELATED"/>
    <property type="match status" value="1"/>
</dbReference>
<evidence type="ECO:0000313" key="8">
    <source>
        <dbReference type="Proteomes" id="UP000241690"/>
    </source>
</evidence>
<evidence type="ECO:0000256" key="5">
    <source>
        <dbReference type="PROSITE-ProRule" id="PRU01240"/>
    </source>
</evidence>
<keyword evidence="4 5" id="KW-0720">Serine protease</keyword>
<keyword evidence="2 5" id="KW-0645">Protease</keyword>
<reference evidence="7 8" key="1">
    <citation type="submission" date="2016-07" db="EMBL/GenBank/DDBJ databases">
        <title>Multiple horizontal gene transfer events from other fungi enriched the ability of initially mycotrophic Trichoderma (Ascomycota) to feed on dead plant biomass.</title>
        <authorList>
            <consortium name="DOE Joint Genome Institute"/>
            <person name="Aerts A."/>
            <person name="Atanasova L."/>
            <person name="Chenthamara K."/>
            <person name="Zhang J."/>
            <person name="Grujic M."/>
            <person name="Henrissat B."/>
            <person name="Kuo A."/>
            <person name="Salamov A."/>
            <person name="Lipzen A."/>
            <person name="Labutti K."/>
            <person name="Barry K."/>
            <person name="Miao Y."/>
            <person name="Rahimi M.J."/>
            <person name="Shen Q."/>
            <person name="Grigoriev I.V."/>
            <person name="Kubicek C.P."/>
            <person name="Druzhinina I.S."/>
        </authorList>
    </citation>
    <scope>NUCLEOTIDE SEQUENCE [LARGE SCALE GENOMIC DNA]</scope>
    <source>
        <strain evidence="7 8">CBS 226.95</strain>
    </source>
</reference>
<evidence type="ECO:0000256" key="3">
    <source>
        <dbReference type="ARBA" id="ARBA00022801"/>
    </source>
</evidence>
<feature type="domain" description="Peptidase S8/S53" evidence="6">
    <location>
        <begin position="7"/>
        <end position="209"/>
    </location>
</feature>
<dbReference type="GeneID" id="36629686"/>
<feature type="active site" description="Charge relay system" evidence="5">
    <location>
        <position position="12"/>
    </location>
</feature>